<gene>
    <name evidence="2" type="primary">LOC112679519</name>
</gene>
<evidence type="ECO:0000313" key="2">
    <source>
        <dbReference type="RefSeq" id="XP_025405141.1"/>
    </source>
</evidence>
<dbReference type="Gene3D" id="2.40.70.10">
    <property type="entry name" value="Acid Proteases"/>
    <property type="match status" value="1"/>
</dbReference>
<evidence type="ECO:0000313" key="1">
    <source>
        <dbReference type="Proteomes" id="UP000694846"/>
    </source>
</evidence>
<accession>A0A8B8F3C6</accession>
<dbReference type="RefSeq" id="XP_025405141.1">
    <property type="nucleotide sequence ID" value="XM_025549356.1"/>
</dbReference>
<dbReference type="OrthoDB" id="6610151at2759"/>
<dbReference type="InterPro" id="IPR021109">
    <property type="entry name" value="Peptidase_aspartic_dom_sf"/>
</dbReference>
<dbReference type="Proteomes" id="UP000694846">
    <property type="component" value="Unplaced"/>
</dbReference>
<dbReference type="PANTHER" id="PTHR47331:SF1">
    <property type="entry name" value="GAG-LIKE PROTEIN"/>
    <property type="match status" value="1"/>
</dbReference>
<name>A0A8B8F3C6_9HEMI</name>
<sequence length="362" mass="40082">MSFKSSVSCSICKRRHHALLHRDAIPKKAASPAALLSRQEAPTVILGTALVHVRDTVGSFRSVRALIDSASQISAITSDCCDRLGLKPSRWTVPVSGLSGQKVPDVQGLVQLVVQPRNSSSPSIPVKTWVLSSITSDMPARQLPIQVRTKCGQLFLADPLFDKPAPVELLFRADVFPQIWNEKSDSFGPGYPSVYSSIFGWVLIGPVQTHPDVGAQSMLVSLVSSMETLIEKFWNVEEPEVAPPQFTEDGLYENLFCSEVTRDDRGRFSVPLPFRPERISEEFPGSRQVALNRFLQSERKLSADKILHKAYCKFMNDYEELGHMSLAEGAGRYFIPHQKVEADSLKLRVVFDASAKCHSGIS</sequence>
<keyword evidence="1" id="KW-1185">Reference proteome</keyword>
<dbReference type="AlphaFoldDB" id="A0A8B8F3C6"/>
<proteinExistence type="predicted"/>
<dbReference type="GeneID" id="112679519"/>
<organism evidence="1 2">
    <name type="scientific">Sipha flava</name>
    <name type="common">yellow sugarcane aphid</name>
    <dbReference type="NCBI Taxonomy" id="143950"/>
    <lineage>
        <taxon>Eukaryota</taxon>
        <taxon>Metazoa</taxon>
        <taxon>Ecdysozoa</taxon>
        <taxon>Arthropoda</taxon>
        <taxon>Hexapoda</taxon>
        <taxon>Insecta</taxon>
        <taxon>Pterygota</taxon>
        <taxon>Neoptera</taxon>
        <taxon>Paraneoptera</taxon>
        <taxon>Hemiptera</taxon>
        <taxon>Sternorrhyncha</taxon>
        <taxon>Aphidomorpha</taxon>
        <taxon>Aphidoidea</taxon>
        <taxon>Aphididae</taxon>
        <taxon>Sipha</taxon>
    </lineage>
</organism>
<reference evidence="2" key="1">
    <citation type="submission" date="2025-08" db="UniProtKB">
        <authorList>
            <consortium name="RefSeq"/>
        </authorList>
    </citation>
    <scope>IDENTIFICATION</scope>
    <source>
        <tissue evidence="2">Whole body</tissue>
    </source>
</reference>
<dbReference type="PANTHER" id="PTHR47331">
    <property type="entry name" value="PHD-TYPE DOMAIN-CONTAINING PROTEIN"/>
    <property type="match status" value="1"/>
</dbReference>
<protein>
    <submittedName>
        <fullName evidence="2">Uncharacterized protein LOC112679519</fullName>
    </submittedName>
</protein>